<keyword evidence="6 11" id="KW-0547">Nucleotide-binding</keyword>
<dbReference type="GO" id="GO:0032447">
    <property type="term" value="P:protein urmylation"/>
    <property type="evidence" value="ECO:0007669"/>
    <property type="project" value="TreeGrafter"/>
</dbReference>
<comment type="function">
    <text evidence="11">Plays a central role in 2-thiolation of mcm(5)S(2)U at tRNA wobble positions of cytosolic tRNA(Lys), tRNA(Glu) and tRNA(Gln). Acts by mediating the C-terminal thiocarboxylation of the sulfur carrier URM1. Its N-terminus first activates URM1 as acyl-adenylate (-COAMP), then the persulfide sulfur on the catalytic cysteine is transferred to URM1 to form thiocarboxylation (-COSH) of its C-terminus. The reaction probably involves hydrogen sulfide that is generated from the persulfide intermediate and that acts as nucleophile towards URM1. Subsequently, a transient disulfide bond is formed. Does not use thiosulfate as sulfur donor; NFS1 probably acting as a sulfur donor for thiocarboxylation reactions.</text>
</comment>
<keyword evidence="9 11" id="KW-0501">Molybdenum cofactor biosynthesis</keyword>
<sequence length="431" mass="47426">MMNGFAGETDPELERLRREIREKDEIIAKLKRDADIKLTNEEINRYSRQILVPNIGVEGQILLKKSSVLVVGAGGLGCPASLYLAGSGVGHIGIVDYDSVEVNNLHRQVLYSSQSVGASKVESSARVLKDLNGNVSVTTYAVVLDKSNAMDVIANFDVVIDATDNVATRYLLNDACVLSGKPLVSGSALKTEGQLTVYNHENGPCYRCLFPVPPPPETVTNCGDGGVFGPVPGVIGVLQALETMKIILRKKTLSGSLLLFDGLETKFRTVRLRSRNQNCDVCGVHPTVTELIDYEQFCRSKSNDKNPNLKLLPEEKRVTVSEYKSFQNSPHVLIDVRTKEEFDICRLEGSLNIPIDKTSSSAETIISEIQARRMKMPSLTDIPVFVVCRRGNDSQKAVLELEKHLKDTVIKDIVGGLHAWAKEIDPDFPVY</sequence>
<evidence type="ECO:0000256" key="9">
    <source>
        <dbReference type="ARBA" id="ARBA00023150"/>
    </source>
</evidence>
<feature type="domain" description="Rhodanese" evidence="12">
    <location>
        <begin position="327"/>
        <end position="429"/>
    </location>
</feature>
<dbReference type="GO" id="GO:0004792">
    <property type="term" value="F:thiosulfate-cyanide sulfurtransferase activity"/>
    <property type="evidence" value="ECO:0007669"/>
    <property type="project" value="TreeGrafter"/>
</dbReference>
<dbReference type="FunFam" id="3.40.250.10:FF:000014">
    <property type="entry name" value="Adenylyltransferase and sulfurtransferase MOCS3"/>
    <property type="match status" value="1"/>
</dbReference>
<evidence type="ECO:0000256" key="1">
    <source>
        <dbReference type="ARBA" id="ARBA00004514"/>
    </source>
</evidence>
<evidence type="ECO:0000256" key="2">
    <source>
        <dbReference type="ARBA" id="ARBA00022490"/>
    </source>
</evidence>
<keyword evidence="3 11" id="KW-0808">Transferase</keyword>
<accession>A0AAW2I1B5</accession>
<evidence type="ECO:0000256" key="11">
    <source>
        <dbReference type="HAMAP-Rule" id="MF_03049"/>
    </source>
</evidence>
<feature type="binding site" evidence="11">
    <location>
        <begin position="164"/>
        <end position="165"/>
    </location>
    <ligand>
        <name>ATP</name>
        <dbReference type="ChEBI" id="CHEBI:30616"/>
    </ligand>
</feature>
<feature type="binding site" evidence="11">
    <location>
        <position position="96"/>
    </location>
    <ligand>
        <name>ATP</name>
        <dbReference type="ChEBI" id="CHEBI:30616"/>
    </ligand>
</feature>
<evidence type="ECO:0000256" key="4">
    <source>
        <dbReference type="ARBA" id="ARBA00022694"/>
    </source>
</evidence>
<feature type="binding site" evidence="11">
    <location>
        <begin position="103"/>
        <end position="107"/>
    </location>
    <ligand>
        <name>ATP</name>
        <dbReference type="ChEBI" id="CHEBI:30616"/>
    </ligand>
</feature>
<dbReference type="InterPro" id="IPR036873">
    <property type="entry name" value="Rhodanese-like_dom_sf"/>
</dbReference>
<dbReference type="InterPro" id="IPR001763">
    <property type="entry name" value="Rhodanese-like_dom"/>
</dbReference>
<dbReference type="CDD" id="cd00757">
    <property type="entry name" value="ThiF_MoeB_HesA_family"/>
    <property type="match status" value="1"/>
</dbReference>
<keyword evidence="10 11" id="KW-0511">Multifunctional enzyme</keyword>
<comment type="pathway">
    <text evidence="11">tRNA modification; 5-methoxycarbonylmethyl-2-thiouridine-tRNA biosynthesis.</text>
</comment>
<evidence type="ECO:0000256" key="6">
    <source>
        <dbReference type="ARBA" id="ARBA00022741"/>
    </source>
</evidence>
<reference evidence="13" key="1">
    <citation type="journal article" date="2024" name="Gigascience">
        <title>Chromosome-level genome of the poultry shaft louse Menopon gallinae provides insight into the host-switching and adaptive evolution of parasitic lice.</title>
        <authorList>
            <person name="Xu Y."/>
            <person name="Ma L."/>
            <person name="Liu S."/>
            <person name="Liang Y."/>
            <person name="Liu Q."/>
            <person name="He Z."/>
            <person name="Tian L."/>
            <person name="Duan Y."/>
            <person name="Cai W."/>
            <person name="Li H."/>
            <person name="Song F."/>
        </authorList>
    </citation>
    <scope>NUCLEOTIDE SEQUENCE</scope>
    <source>
        <strain evidence="13">Cailab_2023a</strain>
    </source>
</reference>
<dbReference type="GO" id="GO:0070566">
    <property type="term" value="F:adenylyltransferase activity"/>
    <property type="evidence" value="ECO:0007669"/>
    <property type="project" value="InterPro"/>
</dbReference>
<protein>
    <recommendedName>
        <fullName evidence="11">Adenylyltransferase and sulfurtransferase MOCS3 homolog</fullName>
    </recommendedName>
    <alternativeName>
        <fullName evidence="11">UBA4 homolog</fullName>
    </alternativeName>
    <alternativeName>
        <fullName evidence="11">Ubiquitin-like protein activator 4 homolog</fullName>
    </alternativeName>
    <domain>
        <recommendedName>
            <fullName evidence="11">Adenylyltransferase</fullName>
            <ecNumber evidence="11">2.7.7.-</ecNumber>
        </recommendedName>
    </domain>
    <domain>
        <recommendedName>
            <fullName evidence="11">Sulfurtransferase</fullName>
            <ecNumber evidence="11">2.8.1.-</ecNumber>
        </recommendedName>
    </domain>
</protein>
<dbReference type="EC" id="2.8.1.-" evidence="11"/>
<dbReference type="PROSITE" id="PS50206">
    <property type="entry name" value="RHODANESE_3"/>
    <property type="match status" value="1"/>
</dbReference>
<dbReference type="GO" id="GO:0002143">
    <property type="term" value="P:tRNA wobble position uridine thiolation"/>
    <property type="evidence" value="ECO:0007669"/>
    <property type="project" value="InterPro"/>
</dbReference>
<dbReference type="GO" id="GO:0005829">
    <property type="term" value="C:cytosol"/>
    <property type="evidence" value="ECO:0007669"/>
    <property type="project" value="UniProtKB-SubCell"/>
</dbReference>
<dbReference type="PANTHER" id="PTHR10953">
    <property type="entry name" value="UBIQUITIN-ACTIVATING ENZYME E1"/>
    <property type="match status" value="1"/>
</dbReference>
<feature type="binding site" evidence="11">
    <location>
        <position position="282"/>
    </location>
    <ligand>
        <name>Zn(2+)</name>
        <dbReference type="ChEBI" id="CHEBI:29105"/>
    </ligand>
</feature>
<evidence type="ECO:0000256" key="7">
    <source>
        <dbReference type="ARBA" id="ARBA00022833"/>
    </source>
</evidence>
<dbReference type="Gene3D" id="3.40.250.10">
    <property type="entry name" value="Rhodanese-like domain"/>
    <property type="match status" value="1"/>
</dbReference>
<organism evidence="13">
    <name type="scientific">Menopon gallinae</name>
    <name type="common">poultry shaft louse</name>
    <dbReference type="NCBI Taxonomy" id="328185"/>
    <lineage>
        <taxon>Eukaryota</taxon>
        <taxon>Metazoa</taxon>
        <taxon>Ecdysozoa</taxon>
        <taxon>Arthropoda</taxon>
        <taxon>Hexapoda</taxon>
        <taxon>Insecta</taxon>
        <taxon>Pterygota</taxon>
        <taxon>Neoptera</taxon>
        <taxon>Paraneoptera</taxon>
        <taxon>Psocodea</taxon>
        <taxon>Troctomorpha</taxon>
        <taxon>Phthiraptera</taxon>
        <taxon>Amblycera</taxon>
        <taxon>Menoponidae</taxon>
        <taxon>Menopon</taxon>
    </lineage>
</organism>
<dbReference type="FunFam" id="3.40.50.720:FF:000033">
    <property type="entry name" value="Adenylyltransferase and sulfurtransferase MOCS3"/>
    <property type="match status" value="1"/>
</dbReference>
<evidence type="ECO:0000259" key="12">
    <source>
        <dbReference type="PROSITE" id="PS50206"/>
    </source>
</evidence>
<keyword evidence="8 11" id="KW-0067">ATP-binding</keyword>
<evidence type="ECO:0000256" key="10">
    <source>
        <dbReference type="ARBA" id="ARBA00023268"/>
    </source>
</evidence>
<feature type="binding site" evidence="11">
    <location>
        <position position="205"/>
    </location>
    <ligand>
        <name>Zn(2+)</name>
        <dbReference type="ChEBI" id="CHEBI:29105"/>
    </ligand>
</feature>
<evidence type="ECO:0000256" key="3">
    <source>
        <dbReference type="ARBA" id="ARBA00022679"/>
    </source>
</evidence>
<dbReference type="InterPro" id="IPR035985">
    <property type="entry name" value="Ubiquitin-activating_enz"/>
</dbReference>
<keyword evidence="2 11" id="KW-0963">Cytoplasm</keyword>
<evidence type="ECO:0000256" key="5">
    <source>
        <dbReference type="ARBA" id="ARBA00022723"/>
    </source>
</evidence>
<name>A0AAW2I1B5_9NEOP</name>
<keyword evidence="5 11" id="KW-0479">Metal-binding</keyword>
<dbReference type="PANTHER" id="PTHR10953:SF102">
    <property type="entry name" value="ADENYLYLTRANSFERASE AND SULFURTRANSFERASE MOCS3"/>
    <property type="match status" value="1"/>
</dbReference>
<comment type="subcellular location">
    <subcellularLocation>
        <location evidence="1">Cytoplasm</location>
        <location evidence="1">Cytosol</location>
    </subcellularLocation>
</comment>
<dbReference type="GO" id="GO:0046872">
    <property type="term" value="F:metal ion binding"/>
    <property type="evidence" value="ECO:0007669"/>
    <property type="project" value="UniProtKB-KW"/>
</dbReference>
<dbReference type="SUPFAM" id="SSF69572">
    <property type="entry name" value="Activating enzymes of the ubiquitin-like proteins"/>
    <property type="match status" value="1"/>
</dbReference>
<dbReference type="InterPro" id="IPR028885">
    <property type="entry name" value="MOCS3/Uba4"/>
</dbReference>
<dbReference type="SMART" id="SM00450">
    <property type="entry name" value="RHOD"/>
    <property type="match status" value="1"/>
</dbReference>
<dbReference type="EC" id="2.7.7.-" evidence="11"/>
<comment type="cofactor">
    <cofactor evidence="11">
        <name>Zn(2+)</name>
        <dbReference type="ChEBI" id="CHEBI:29105"/>
    </cofactor>
    <text evidence="11">Binds 1 zinc ion per subunit.</text>
</comment>
<dbReference type="InterPro" id="IPR000594">
    <property type="entry name" value="ThiF_NAD_FAD-bd"/>
</dbReference>
<comment type="caution">
    <text evidence="13">The sequence shown here is derived from an EMBL/GenBank/DDBJ whole genome shotgun (WGS) entry which is preliminary data.</text>
</comment>
<dbReference type="GO" id="GO:0006777">
    <property type="term" value="P:Mo-molybdopterin cofactor biosynthetic process"/>
    <property type="evidence" value="ECO:0007669"/>
    <property type="project" value="UniProtKB-UniRule"/>
</dbReference>
<keyword evidence="4 11" id="KW-0819">tRNA processing</keyword>
<dbReference type="EMBL" id="JARGDH010000002">
    <property type="protein sequence ID" value="KAL0275716.1"/>
    <property type="molecule type" value="Genomic_DNA"/>
</dbReference>
<feature type="binding site" evidence="11">
    <location>
        <position position="208"/>
    </location>
    <ligand>
        <name>Zn(2+)</name>
        <dbReference type="ChEBI" id="CHEBI:29105"/>
    </ligand>
</feature>
<gene>
    <name evidence="13" type="ORF">PYX00_003496</name>
</gene>
<feature type="active site" description="Glycyl thioester intermediate; for adenylyltransferase activity" evidence="11">
    <location>
        <position position="222"/>
    </location>
</feature>
<dbReference type="InterPro" id="IPR045886">
    <property type="entry name" value="ThiF/MoeB/HesA"/>
</dbReference>
<dbReference type="EMBL" id="JARGDH010000002">
    <property type="protein sequence ID" value="KAL0275717.1"/>
    <property type="molecule type" value="Genomic_DNA"/>
</dbReference>
<dbReference type="GO" id="GO:0042292">
    <property type="term" value="F:URM1 activating enzyme activity"/>
    <property type="evidence" value="ECO:0007669"/>
    <property type="project" value="TreeGrafter"/>
</dbReference>
<proteinExistence type="inferred from homology"/>
<feature type="active site" description="Cysteine persulfide intermediate; for sulfurtransferase activity" evidence="11">
    <location>
        <position position="388"/>
    </location>
</feature>
<dbReference type="Gene3D" id="3.40.50.720">
    <property type="entry name" value="NAD(P)-binding Rossmann-like Domain"/>
    <property type="match status" value="1"/>
</dbReference>
<dbReference type="NCBIfam" id="NF004281">
    <property type="entry name" value="PRK05690.1"/>
    <property type="match status" value="1"/>
</dbReference>
<dbReference type="Pfam" id="PF00581">
    <property type="entry name" value="Rhodanese"/>
    <property type="match status" value="1"/>
</dbReference>
<dbReference type="Pfam" id="PF00899">
    <property type="entry name" value="ThiF"/>
    <property type="match status" value="1"/>
</dbReference>
<feature type="binding site" evidence="11">
    <location>
        <position position="279"/>
    </location>
    <ligand>
        <name>Zn(2+)</name>
        <dbReference type="ChEBI" id="CHEBI:29105"/>
    </ligand>
</feature>
<keyword evidence="7 11" id="KW-0862">Zinc</keyword>
<comment type="similarity">
    <text evidence="11">In the N-terminal section; belongs to the HesA/MoeB/ThiF family. UBA4 subfamily.</text>
</comment>
<feature type="binding site" evidence="11">
    <location>
        <position position="120"/>
    </location>
    <ligand>
        <name>ATP</name>
        <dbReference type="ChEBI" id="CHEBI:30616"/>
    </ligand>
</feature>
<feature type="binding site" evidence="11">
    <location>
        <position position="75"/>
    </location>
    <ligand>
        <name>ATP</name>
        <dbReference type="ChEBI" id="CHEBI:30616"/>
    </ligand>
</feature>
<evidence type="ECO:0000313" key="13">
    <source>
        <dbReference type="EMBL" id="KAL0275716.1"/>
    </source>
</evidence>
<dbReference type="HAMAP" id="MF_03049">
    <property type="entry name" value="MOCS3_Uba4"/>
    <property type="match status" value="1"/>
</dbReference>
<dbReference type="AlphaFoldDB" id="A0AAW2I1B5"/>
<evidence type="ECO:0000256" key="8">
    <source>
        <dbReference type="ARBA" id="ARBA00022840"/>
    </source>
</evidence>
<dbReference type="GO" id="GO:0005524">
    <property type="term" value="F:ATP binding"/>
    <property type="evidence" value="ECO:0007669"/>
    <property type="project" value="UniProtKB-KW"/>
</dbReference>